<gene>
    <name evidence="3" type="ORF">BD626DRAFT_486915</name>
</gene>
<dbReference type="AlphaFoldDB" id="A0A550CMZ2"/>
<dbReference type="Proteomes" id="UP000320762">
    <property type="component" value="Unassembled WGS sequence"/>
</dbReference>
<feature type="compositionally biased region" description="Basic and acidic residues" evidence="1">
    <location>
        <begin position="47"/>
        <end position="58"/>
    </location>
</feature>
<dbReference type="Pfam" id="PF20415">
    <property type="entry name" value="DUF6699"/>
    <property type="match status" value="1"/>
</dbReference>
<dbReference type="STRING" id="97359.A0A550CMZ2"/>
<keyword evidence="4" id="KW-1185">Reference proteome</keyword>
<accession>A0A550CMZ2</accession>
<evidence type="ECO:0000259" key="2">
    <source>
        <dbReference type="Pfam" id="PF20415"/>
    </source>
</evidence>
<protein>
    <recommendedName>
        <fullName evidence="2">DUF6699 domain-containing protein</fullName>
    </recommendedName>
</protein>
<reference evidence="3 4" key="1">
    <citation type="journal article" date="2019" name="New Phytol.">
        <title>Comparative genomics reveals unique wood-decay strategies and fruiting body development in the Schizophyllaceae.</title>
        <authorList>
            <person name="Almasi E."/>
            <person name="Sahu N."/>
            <person name="Krizsan K."/>
            <person name="Balint B."/>
            <person name="Kovacs G.M."/>
            <person name="Kiss B."/>
            <person name="Cseklye J."/>
            <person name="Drula E."/>
            <person name="Henrissat B."/>
            <person name="Nagy I."/>
            <person name="Chovatia M."/>
            <person name="Adam C."/>
            <person name="LaButti K."/>
            <person name="Lipzen A."/>
            <person name="Riley R."/>
            <person name="Grigoriev I.V."/>
            <person name="Nagy L.G."/>
        </authorList>
    </citation>
    <scope>NUCLEOTIDE SEQUENCE [LARGE SCALE GENOMIC DNA]</scope>
    <source>
        <strain evidence="3 4">NL-1724</strain>
    </source>
</reference>
<dbReference type="InterPro" id="IPR046522">
    <property type="entry name" value="DUF6699"/>
</dbReference>
<feature type="region of interest" description="Disordered" evidence="1">
    <location>
        <begin position="30"/>
        <end position="58"/>
    </location>
</feature>
<evidence type="ECO:0000256" key="1">
    <source>
        <dbReference type="SAM" id="MobiDB-lite"/>
    </source>
</evidence>
<comment type="caution">
    <text evidence="3">The sequence shown here is derived from an EMBL/GenBank/DDBJ whole genome shotgun (WGS) entry which is preliminary data.</text>
</comment>
<evidence type="ECO:0000313" key="4">
    <source>
        <dbReference type="Proteomes" id="UP000320762"/>
    </source>
</evidence>
<feature type="domain" description="DUF6699" evidence="2">
    <location>
        <begin position="105"/>
        <end position="235"/>
    </location>
</feature>
<dbReference type="EMBL" id="VDMD01000004">
    <property type="protein sequence ID" value="TRM66163.1"/>
    <property type="molecule type" value="Genomic_DNA"/>
</dbReference>
<name>A0A550CMZ2_9AGAR</name>
<organism evidence="3 4">
    <name type="scientific">Schizophyllum amplum</name>
    <dbReference type="NCBI Taxonomy" id="97359"/>
    <lineage>
        <taxon>Eukaryota</taxon>
        <taxon>Fungi</taxon>
        <taxon>Dikarya</taxon>
        <taxon>Basidiomycota</taxon>
        <taxon>Agaricomycotina</taxon>
        <taxon>Agaricomycetes</taxon>
        <taxon>Agaricomycetidae</taxon>
        <taxon>Agaricales</taxon>
        <taxon>Schizophyllaceae</taxon>
        <taxon>Schizophyllum</taxon>
    </lineage>
</organism>
<dbReference type="OrthoDB" id="3265169at2759"/>
<sequence length="249" mass="28309">MYALHPYGYHYVVEAPSDVGSSYMEVEGQMPVASTSASPGRGYEMTRQPKDRQPGQRPLDWREDFIAHTETTAPLKGRSRVNKVQDMTPRLLLDVLAHRPSQPPICFDMRYLPTNARCIQTINPSRLGPLTHNDSLQFATSPPVAHMRLYHFRLPWYIDVMGTGGKGITVADVLLQIHAQLKSLLRAEDVENDEIIEDDRAEIRAAYWRRCGAHADKMRRVDFLCELTIFEGLVRNVEDGTWEMVLGST</sequence>
<proteinExistence type="predicted"/>
<evidence type="ECO:0000313" key="3">
    <source>
        <dbReference type="EMBL" id="TRM66163.1"/>
    </source>
</evidence>